<name>A0A1Q9LN47_9PSEU</name>
<sequence>MTEKDIHAEANALRARLASEPPRALIADTAALAARVVDNALAVTASPDDGAPGWHGARRAQQAPGERITVHNTITGNAGNVIQAGTIHGDVVFRDHPRR</sequence>
<reference evidence="1 2" key="1">
    <citation type="submission" date="2016-10" db="EMBL/GenBank/DDBJ databases">
        <title>The Draft Genome Sequence of Actinokineospora bangkokensis 44EHWT reveals the biosynthetic pathway of antifungal compounds Thailandins with unusual extender unit butylmalonyl-CoA.</title>
        <authorList>
            <person name="Greule A."/>
            <person name="Intra B."/>
            <person name="Flemming S."/>
            <person name="Rommel M.G."/>
            <person name="Panbangred W."/>
            <person name="Bechthold A."/>
        </authorList>
    </citation>
    <scope>NUCLEOTIDE SEQUENCE [LARGE SCALE GENOMIC DNA]</scope>
    <source>
        <strain evidence="1 2">44EHW</strain>
    </source>
</reference>
<dbReference type="RefSeq" id="WP_075974345.1">
    <property type="nucleotide sequence ID" value="NZ_MKQR01000009.1"/>
</dbReference>
<comment type="caution">
    <text evidence="1">The sequence shown here is derived from an EMBL/GenBank/DDBJ whole genome shotgun (WGS) entry which is preliminary data.</text>
</comment>
<organism evidence="1 2">
    <name type="scientific">Actinokineospora bangkokensis</name>
    <dbReference type="NCBI Taxonomy" id="1193682"/>
    <lineage>
        <taxon>Bacteria</taxon>
        <taxon>Bacillati</taxon>
        <taxon>Actinomycetota</taxon>
        <taxon>Actinomycetes</taxon>
        <taxon>Pseudonocardiales</taxon>
        <taxon>Pseudonocardiaceae</taxon>
        <taxon>Actinokineospora</taxon>
    </lineage>
</organism>
<dbReference type="EMBL" id="MKQR01000009">
    <property type="protein sequence ID" value="OLR93450.1"/>
    <property type="molecule type" value="Genomic_DNA"/>
</dbReference>
<keyword evidence="2" id="KW-1185">Reference proteome</keyword>
<evidence type="ECO:0000313" key="2">
    <source>
        <dbReference type="Proteomes" id="UP000186040"/>
    </source>
</evidence>
<evidence type="ECO:0000313" key="1">
    <source>
        <dbReference type="EMBL" id="OLR93450.1"/>
    </source>
</evidence>
<dbReference type="Proteomes" id="UP000186040">
    <property type="component" value="Unassembled WGS sequence"/>
</dbReference>
<accession>A0A1Q9LN47</accession>
<dbReference type="AlphaFoldDB" id="A0A1Q9LN47"/>
<gene>
    <name evidence="1" type="ORF">BJP25_14165</name>
</gene>
<proteinExistence type="predicted"/>
<protein>
    <submittedName>
        <fullName evidence="1">Uncharacterized protein</fullName>
    </submittedName>
</protein>
<dbReference type="STRING" id="1193682.BJP25_14165"/>